<name>A0ABM1MGI3_NICVS</name>
<dbReference type="PANTHER" id="PTHR14650:SF1">
    <property type="entry name" value="2-OXOGLUTARATE AND IRON-DEPENDENT OXYGENASE DOMAIN-CONTAINING PROTEIN 3"/>
    <property type="match status" value="1"/>
</dbReference>
<evidence type="ECO:0000256" key="2">
    <source>
        <dbReference type="ARBA" id="ARBA00022964"/>
    </source>
</evidence>
<gene>
    <name evidence="8" type="primary">LOC108560576</name>
</gene>
<dbReference type="Pfam" id="PF13640">
    <property type="entry name" value="2OG-FeII_Oxy_3"/>
    <property type="match status" value="1"/>
</dbReference>
<comment type="cofactor">
    <cofactor evidence="1">
        <name>L-ascorbate</name>
        <dbReference type="ChEBI" id="CHEBI:38290"/>
    </cofactor>
</comment>
<proteinExistence type="predicted"/>
<keyword evidence="2" id="KW-0223">Dioxygenase</keyword>
<dbReference type="GeneID" id="108560576"/>
<keyword evidence="5" id="KW-0812">Transmembrane</keyword>
<feature type="compositionally biased region" description="Basic and acidic residues" evidence="4">
    <location>
        <begin position="12"/>
        <end position="25"/>
    </location>
</feature>
<protein>
    <submittedName>
        <fullName evidence="8">2-oxoglutarate and iron-dependent oxygenase domain-containing protein 3-like isoform X1</fullName>
    </submittedName>
</protein>
<keyword evidence="5" id="KW-0472">Membrane</keyword>
<dbReference type="InterPro" id="IPR044862">
    <property type="entry name" value="Pro_4_hyd_alph_FE2OG_OXY"/>
</dbReference>
<accession>A0ABM1MGI3</accession>
<dbReference type="SMART" id="SM00702">
    <property type="entry name" value="P4Hc"/>
    <property type="match status" value="1"/>
</dbReference>
<evidence type="ECO:0000259" key="6">
    <source>
        <dbReference type="SMART" id="SM00702"/>
    </source>
</evidence>
<evidence type="ECO:0000313" key="7">
    <source>
        <dbReference type="Proteomes" id="UP000695000"/>
    </source>
</evidence>
<dbReference type="RefSeq" id="XP_017773683.1">
    <property type="nucleotide sequence ID" value="XM_017918194.1"/>
</dbReference>
<sequence>MTAPTLIKRKPSKDNEKIDESPEKDKLKYGPMPNFPYQRVWSRGIIIVGVVIYLWYFSKQGKETVLASHKDVLNNRGQTFDCDSEYTKDIEVFPNCVPKTCGRYVTDKLVTEMEALTLLDMAKKGFAFGGSSGGASILDIHSGALSYKDKFVNMHTINEANNLFNPEFINTYKTVKEKIQHAIAELFQIEPNNLFLTHPTFFSKLTNAEPKTSHDKYWLVHIDKETYESFHYTALLYLSDYGADFKGGRFIFKDIPSNKTVEPKLGRVSMFTSGGENVHFVERVTTGTRYAITISFTCDIKSSINVPTIRN</sequence>
<feature type="transmembrane region" description="Helical" evidence="5">
    <location>
        <begin position="40"/>
        <end position="57"/>
    </location>
</feature>
<dbReference type="InterPro" id="IPR039210">
    <property type="entry name" value="OGFOD3"/>
</dbReference>
<feature type="domain" description="Prolyl 4-hydroxylase alpha subunit" evidence="6">
    <location>
        <begin position="88"/>
        <end position="297"/>
    </location>
</feature>
<keyword evidence="3" id="KW-0560">Oxidoreductase</keyword>
<dbReference type="Gene3D" id="2.60.120.620">
    <property type="entry name" value="q2cbj1_9rhob like domain"/>
    <property type="match status" value="1"/>
</dbReference>
<organism evidence="7 8">
    <name type="scientific">Nicrophorus vespilloides</name>
    <name type="common">Boreal carrion beetle</name>
    <dbReference type="NCBI Taxonomy" id="110193"/>
    <lineage>
        <taxon>Eukaryota</taxon>
        <taxon>Metazoa</taxon>
        <taxon>Ecdysozoa</taxon>
        <taxon>Arthropoda</taxon>
        <taxon>Hexapoda</taxon>
        <taxon>Insecta</taxon>
        <taxon>Pterygota</taxon>
        <taxon>Neoptera</taxon>
        <taxon>Endopterygota</taxon>
        <taxon>Coleoptera</taxon>
        <taxon>Polyphaga</taxon>
        <taxon>Staphyliniformia</taxon>
        <taxon>Silphidae</taxon>
        <taxon>Nicrophorinae</taxon>
        <taxon>Nicrophorus</taxon>
    </lineage>
</organism>
<keyword evidence="7" id="KW-1185">Reference proteome</keyword>
<evidence type="ECO:0000313" key="8">
    <source>
        <dbReference type="RefSeq" id="XP_017773683.1"/>
    </source>
</evidence>
<dbReference type="Proteomes" id="UP000695000">
    <property type="component" value="Unplaced"/>
</dbReference>
<reference evidence="8" key="1">
    <citation type="submission" date="2025-08" db="UniProtKB">
        <authorList>
            <consortium name="RefSeq"/>
        </authorList>
    </citation>
    <scope>IDENTIFICATION</scope>
    <source>
        <tissue evidence="8">Whole Larva</tissue>
    </source>
</reference>
<evidence type="ECO:0000256" key="3">
    <source>
        <dbReference type="ARBA" id="ARBA00023002"/>
    </source>
</evidence>
<dbReference type="InterPro" id="IPR006620">
    <property type="entry name" value="Pro_4_hyd_alph"/>
</dbReference>
<evidence type="ECO:0000256" key="4">
    <source>
        <dbReference type="SAM" id="MobiDB-lite"/>
    </source>
</evidence>
<evidence type="ECO:0000256" key="5">
    <source>
        <dbReference type="SAM" id="Phobius"/>
    </source>
</evidence>
<feature type="region of interest" description="Disordered" evidence="4">
    <location>
        <begin position="1"/>
        <end position="25"/>
    </location>
</feature>
<evidence type="ECO:0000256" key="1">
    <source>
        <dbReference type="ARBA" id="ARBA00001961"/>
    </source>
</evidence>
<dbReference type="PANTHER" id="PTHR14650">
    <property type="entry name" value="PROLYL HYDROXYLASE-RELATED"/>
    <property type="match status" value="1"/>
</dbReference>
<keyword evidence="5" id="KW-1133">Transmembrane helix</keyword>